<name>A0A8S1K3U1_PARPR</name>
<evidence type="ECO:0000256" key="2">
    <source>
        <dbReference type="SAM" id="Phobius"/>
    </source>
</evidence>
<dbReference type="InterPro" id="IPR044736">
    <property type="entry name" value="Gid1/RanBPM/SPLA_SPRY"/>
</dbReference>
<dbReference type="Proteomes" id="UP000688137">
    <property type="component" value="Unassembled WGS sequence"/>
</dbReference>
<feature type="domain" description="SPRY" evidence="3">
    <location>
        <begin position="135"/>
        <end position="222"/>
    </location>
</feature>
<evidence type="ECO:0000256" key="1">
    <source>
        <dbReference type="SAM" id="MobiDB-lite"/>
    </source>
</evidence>
<gene>
    <name evidence="4" type="ORF">PPRIM_AZ9-3.1.T0090021</name>
</gene>
<keyword evidence="2" id="KW-0812">Transmembrane</keyword>
<proteinExistence type="predicted"/>
<dbReference type="InterPro" id="IPR003877">
    <property type="entry name" value="SPRY_dom"/>
</dbReference>
<evidence type="ECO:0000313" key="4">
    <source>
        <dbReference type="EMBL" id="CAD8044998.1"/>
    </source>
</evidence>
<dbReference type="OMA" id="EDNPRNC"/>
<feature type="region of interest" description="Disordered" evidence="1">
    <location>
        <begin position="223"/>
        <end position="247"/>
    </location>
</feature>
<sequence length="310" mass="35896">MQNKFLNHITHLEAENSTSSESHWLLITGIIVGSLIGIAGLVFGYFKYRQYRVYQEYSQRPENGIPKEKIGFAQRNKFRFWKLYENKDEPNDDLVKQQQKENYYGQYIELTFLCKPGDTLTIRGDKPVARDAISYFEIEIEDNPRNCDIIIGFCSSKEFQKQFSLGRSQTSVGFHSQTGQVYWRSNLHQDHKFQAVYGETIGIGIRQKDGRVWLSYNGKFLNPPPASEGKSKEDMEKEKQKEEADSEIDIDLNNKNKEIEETRKALILSMGQNLELYPAISVNGRCKINLNVGGMQFRMNQKELKQGLLH</sequence>
<accession>A0A8S1K3U1</accession>
<keyword evidence="2" id="KW-1133">Transmembrane helix</keyword>
<keyword evidence="2" id="KW-0472">Membrane</keyword>
<dbReference type="CDD" id="cd12885">
    <property type="entry name" value="SPRY_RanBP_like"/>
    <property type="match status" value="1"/>
</dbReference>
<dbReference type="Pfam" id="PF00622">
    <property type="entry name" value="SPRY"/>
    <property type="match status" value="1"/>
</dbReference>
<organism evidence="4 5">
    <name type="scientific">Paramecium primaurelia</name>
    <dbReference type="NCBI Taxonomy" id="5886"/>
    <lineage>
        <taxon>Eukaryota</taxon>
        <taxon>Sar</taxon>
        <taxon>Alveolata</taxon>
        <taxon>Ciliophora</taxon>
        <taxon>Intramacronucleata</taxon>
        <taxon>Oligohymenophorea</taxon>
        <taxon>Peniculida</taxon>
        <taxon>Parameciidae</taxon>
        <taxon>Paramecium</taxon>
    </lineage>
</organism>
<dbReference type="EMBL" id="CAJJDM010000006">
    <property type="protein sequence ID" value="CAD8044998.1"/>
    <property type="molecule type" value="Genomic_DNA"/>
</dbReference>
<keyword evidence="5" id="KW-1185">Reference proteome</keyword>
<feature type="transmembrane region" description="Helical" evidence="2">
    <location>
        <begin position="24"/>
        <end position="46"/>
    </location>
</feature>
<protein>
    <recommendedName>
        <fullName evidence="3">SPRY domain-containing protein</fullName>
    </recommendedName>
</protein>
<feature type="compositionally biased region" description="Basic and acidic residues" evidence="1">
    <location>
        <begin position="229"/>
        <end position="243"/>
    </location>
</feature>
<comment type="caution">
    <text evidence="4">The sequence shown here is derived from an EMBL/GenBank/DDBJ whole genome shotgun (WGS) entry which is preliminary data.</text>
</comment>
<dbReference type="AlphaFoldDB" id="A0A8S1K3U1"/>
<reference evidence="4" key="1">
    <citation type="submission" date="2021-01" db="EMBL/GenBank/DDBJ databases">
        <authorList>
            <consortium name="Genoscope - CEA"/>
            <person name="William W."/>
        </authorList>
    </citation>
    <scope>NUCLEOTIDE SEQUENCE</scope>
</reference>
<evidence type="ECO:0000313" key="5">
    <source>
        <dbReference type="Proteomes" id="UP000688137"/>
    </source>
</evidence>
<evidence type="ECO:0000259" key="3">
    <source>
        <dbReference type="Pfam" id="PF00622"/>
    </source>
</evidence>